<dbReference type="InterPro" id="IPR036390">
    <property type="entry name" value="WH_DNA-bd_sf"/>
</dbReference>
<protein>
    <submittedName>
        <fullName evidence="5">MarR family transcriptional regulator</fullName>
    </submittedName>
</protein>
<evidence type="ECO:0000256" key="2">
    <source>
        <dbReference type="ARBA" id="ARBA00023125"/>
    </source>
</evidence>
<name>A0A5B8VSI5_9BACT</name>
<dbReference type="GO" id="GO:0003700">
    <property type="term" value="F:DNA-binding transcription factor activity"/>
    <property type="evidence" value="ECO:0007669"/>
    <property type="project" value="InterPro"/>
</dbReference>
<reference evidence="5 6" key="1">
    <citation type="journal article" date="2017" name="Int. J. Syst. Evol. Microbiol.">
        <title>Arachidicoccus ginsenosidivorans sp. nov., with ginsenoside-converting activity isolated from ginseng cultivating soil.</title>
        <authorList>
            <person name="Siddiqi M.Z."/>
            <person name="Aslam Z."/>
            <person name="Im W.T."/>
        </authorList>
    </citation>
    <scope>NUCLEOTIDE SEQUENCE [LARGE SCALE GENOMIC DNA]</scope>
    <source>
        <strain evidence="5 6">Gsoil 809</strain>
    </source>
</reference>
<evidence type="ECO:0000313" key="6">
    <source>
        <dbReference type="Proteomes" id="UP000321291"/>
    </source>
</evidence>
<gene>
    <name evidence="5" type="ORF">FSB73_21435</name>
</gene>
<dbReference type="PANTHER" id="PTHR42756:SF1">
    <property type="entry name" value="TRANSCRIPTIONAL REPRESSOR OF EMRAB OPERON"/>
    <property type="match status" value="1"/>
</dbReference>
<dbReference type="RefSeq" id="WP_146787022.1">
    <property type="nucleotide sequence ID" value="NZ_CP042434.1"/>
</dbReference>
<dbReference type="EMBL" id="CP042434">
    <property type="protein sequence ID" value="QEC73842.1"/>
    <property type="molecule type" value="Genomic_DNA"/>
</dbReference>
<evidence type="ECO:0000256" key="1">
    <source>
        <dbReference type="ARBA" id="ARBA00023015"/>
    </source>
</evidence>
<dbReference type="KEGG" id="agi:FSB73_21435"/>
<dbReference type="PANTHER" id="PTHR42756">
    <property type="entry name" value="TRANSCRIPTIONAL REGULATOR, MARR"/>
    <property type="match status" value="1"/>
</dbReference>
<dbReference type="SUPFAM" id="SSF46785">
    <property type="entry name" value="Winged helix' DNA-binding domain"/>
    <property type="match status" value="1"/>
</dbReference>
<evidence type="ECO:0000259" key="4">
    <source>
        <dbReference type="PROSITE" id="PS50995"/>
    </source>
</evidence>
<dbReference type="SMART" id="SM00347">
    <property type="entry name" value="HTH_MARR"/>
    <property type="match status" value="1"/>
</dbReference>
<keyword evidence="2" id="KW-0238">DNA-binding</keyword>
<accession>A0A5B8VSI5</accession>
<dbReference type="OrthoDB" id="9806864at2"/>
<dbReference type="Proteomes" id="UP000321291">
    <property type="component" value="Chromosome"/>
</dbReference>
<dbReference type="GO" id="GO:0003677">
    <property type="term" value="F:DNA binding"/>
    <property type="evidence" value="ECO:0007669"/>
    <property type="project" value="UniProtKB-KW"/>
</dbReference>
<dbReference type="Pfam" id="PF01047">
    <property type="entry name" value="MarR"/>
    <property type="match status" value="1"/>
</dbReference>
<keyword evidence="1" id="KW-0805">Transcription regulation</keyword>
<keyword evidence="3" id="KW-0804">Transcription</keyword>
<feature type="domain" description="HTH marR-type" evidence="4">
    <location>
        <begin position="1"/>
        <end position="150"/>
    </location>
</feature>
<organism evidence="5 6">
    <name type="scientific">Arachidicoccus ginsenosidivorans</name>
    <dbReference type="NCBI Taxonomy" id="496057"/>
    <lineage>
        <taxon>Bacteria</taxon>
        <taxon>Pseudomonadati</taxon>
        <taxon>Bacteroidota</taxon>
        <taxon>Chitinophagia</taxon>
        <taxon>Chitinophagales</taxon>
        <taxon>Chitinophagaceae</taxon>
        <taxon>Arachidicoccus</taxon>
    </lineage>
</organism>
<dbReference type="InterPro" id="IPR000835">
    <property type="entry name" value="HTH_MarR-typ"/>
</dbReference>
<evidence type="ECO:0000313" key="5">
    <source>
        <dbReference type="EMBL" id="QEC73842.1"/>
    </source>
</evidence>
<dbReference type="InterPro" id="IPR036388">
    <property type="entry name" value="WH-like_DNA-bd_sf"/>
</dbReference>
<keyword evidence="6" id="KW-1185">Reference proteome</keyword>
<dbReference type="AlphaFoldDB" id="A0A5B8VSI5"/>
<proteinExistence type="predicted"/>
<evidence type="ECO:0000256" key="3">
    <source>
        <dbReference type="ARBA" id="ARBA00023163"/>
    </source>
</evidence>
<dbReference type="Gene3D" id="1.10.10.10">
    <property type="entry name" value="Winged helix-like DNA-binding domain superfamily/Winged helix DNA-binding domain"/>
    <property type="match status" value="1"/>
</dbReference>
<dbReference type="PROSITE" id="PS50995">
    <property type="entry name" value="HTH_MARR_2"/>
    <property type="match status" value="1"/>
</dbReference>
<sequence length="151" mass="17348">MTIKDYTFGKPEESPDFLMWQVMSQWQKGKNVILEQYSLTSPQMTLLASILWLTQQKREVTQIVLASHAHIDPMTTSTVLRTLQKKGLIIRKEHATDTRAKLVILSKEGIKLTIQALRSVESFNKNYFNPLGEKAPEFNRALMLLLSENTK</sequence>